<proteinExistence type="predicted"/>
<evidence type="ECO:0000313" key="1">
    <source>
        <dbReference type="EMBL" id="KAI8425359.1"/>
    </source>
</evidence>
<protein>
    <submittedName>
        <fullName evidence="1">Uncharacterized protein</fullName>
    </submittedName>
</protein>
<dbReference type="Proteomes" id="UP001064048">
    <property type="component" value="Chromosome 11"/>
</dbReference>
<organism evidence="1 2">
    <name type="scientific">Choristoneura fumiferana</name>
    <name type="common">Spruce budworm moth</name>
    <name type="synonym">Archips fumiferana</name>
    <dbReference type="NCBI Taxonomy" id="7141"/>
    <lineage>
        <taxon>Eukaryota</taxon>
        <taxon>Metazoa</taxon>
        <taxon>Ecdysozoa</taxon>
        <taxon>Arthropoda</taxon>
        <taxon>Hexapoda</taxon>
        <taxon>Insecta</taxon>
        <taxon>Pterygota</taxon>
        <taxon>Neoptera</taxon>
        <taxon>Endopterygota</taxon>
        <taxon>Lepidoptera</taxon>
        <taxon>Glossata</taxon>
        <taxon>Ditrysia</taxon>
        <taxon>Tortricoidea</taxon>
        <taxon>Tortricidae</taxon>
        <taxon>Tortricinae</taxon>
        <taxon>Choristoneura</taxon>
    </lineage>
</organism>
<name>A0ACC0JMK1_CHOFU</name>
<sequence length="483" mass="54612">MNNSLKANHKCCLIIPSCSDLVTLCIDTWVHSEETDCVKLAFATDIASKHLVLTDIQPPPLCRYMKITTIGRYGMSAMKCKIPLGWFYGEVAEVANVQASVNALNALHQDLTCRFRLATGKLMDLLNPYLELYNGNAAHMMAYLNLHNESDPKVLAAYQECIELQQQLHTCTNIVKKLQNNSDCNEQVLDLINSGQVTPEALLEKASTDKLRVISENIVDMLLYFFFQVDNVINLDFEEMYEEQSLNFFKNWHFFFEKLLKLKQDQIKNETGLSLLETLFALKDDDKKIPVQITLLGYLIPPKGRISRKIKFSSTEVIESLIVRTDDAGNIDTIIKKKKEKSASRVLQSVQPYILVLGKLHDFSALYIVIDDVKYSFESAAKAFDVLFKIYHVLHAKYPDAANYLYLVIQKKRCCTDLAANRLVSGVISPGGVGRRQHHGPLLAVELRRVRVVRHGGAARQGLGPAERGRRHGAWGSVGYQFR</sequence>
<accession>A0ACC0JMK1</accession>
<reference evidence="1 2" key="1">
    <citation type="journal article" date="2022" name="Genome Biol. Evol.">
        <title>The Spruce Budworm Genome: Reconstructing the Evolutionary History of Antifreeze Proteins.</title>
        <authorList>
            <person name="Beliveau C."/>
            <person name="Gagne P."/>
            <person name="Picq S."/>
            <person name="Vernygora O."/>
            <person name="Keeling C.I."/>
            <person name="Pinkney K."/>
            <person name="Doucet D."/>
            <person name="Wen F."/>
            <person name="Johnston J.S."/>
            <person name="Maaroufi H."/>
            <person name="Boyle B."/>
            <person name="Laroche J."/>
            <person name="Dewar K."/>
            <person name="Juretic N."/>
            <person name="Blackburn G."/>
            <person name="Nisole A."/>
            <person name="Brunet B."/>
            <person name="Brandao M."/>
            <person name="Lumley L."/>
            <person name="Duan J."/>
            <person name="Quan G."/>
            <person name="Lucarotti C.J."/>
            <person name="Roe A.D."/>
            <person name="Sperling F.A.H."/>
            <person name="Levesque R.C."/>
            <person name="Cusson M."/>
        </authorList>
    </citation>
    <scope>NUCLEOTIDE SEQUENCE [LARGE SCALE GENOMIC DNA]</scope>
    <source>
        <strain evidence="1">Glfc:IPQL:Cfum</strain>
    </source>
</reference>
<dbReference type="EMBL" id="CM046111">
    <property type="protein sequence ID" value="KAI8425359.1"/>
    <property type="molecule type" value="Genomic_DNA"/>
</dbReference>
<keyword evidence="2" id="KW-1185">Reference proteome</keyword>
<gene>
    <name evidence="1" type="ORF">MSG28_007120</name>
</gene>
<comment type="caution">
    <text evidence="1">The sequence shown here is derived from an EMBL/GenBank/DDBJ whole genome shotgun (WGS) entry which is preliminary data.</text>
</comment>
<evidence type="ECO:0000313" key="2">
    <source>
        <dbReference type="Proteomes" id="UP001064048"/>
    </source>
</evidence>